<name>A0A7S3BIH5_9EUKA</name>
<gene>
    <name evidence="1" type="ORF">HERI1096_LOCUS31258</name>
</gene>
<accession>A0A7S3BIH5</accession>
<dbReference type="EMBL" id="HBHX01056671">
    <property type="protein sequence ID" value="CAE0136465.1"/>
    <property type="molecule type" value="Transcribed_RNA"/>
</dbReference>
<protein>
    <submittedName>
        <fullName evidence="1">Uncharacterized protein</fullName>
    </submittedName>
</protein>
<organism evidence="1">
    <name type="scientific">Haptolina ericina</name>
    <dbReference type="NCBI Taxonomy" id="156174"/>
    <lineage>
        <taxon>Eukaryota</taxon>
        <taxon>Haptista</taxon>
        <taxon>Haptophyta</taxon>
        <taxon>Prymnesiophyceae</taxon>
        <taxon>Prymnesiales</taxon>
        <taxon>Prymnesiaceae</taxon>
        <taxon>Haptolina</taxon>
    </lineage>
</organism>
<dbReference type="AlphaFoldDB" id="A0A7S3BIH5"/>
<sequence length="302" mass="30968">MHTHTHTHMHMHMLMSTASVNATINRATIGWNAAAASFAYGFGKLAEVGFYYVGADQLVGGPWPDNEPAVASLDWRTGEPNAKAWAVRMLAQLGSGAKILHNTTVTRPHPAHYPFKWSSGALAAGGDRPSSPLRNATVAQAKAACAADDACAGITYEDPGRDPAHPLDKIYLKELLVGNTNPAWSRWTKDGFGNTLYALGMVLPGGAAGGTEDGKADNGKVGGEPSVAAAATAAAAAATRVTLLVSKSLEPIAATVVGAAGAIAEVISGRGTEPGFEPPSSVRLDSTGGITLGPFAVALVYG</sequence>
<evidence type="ECO:0000313" key="1">
    <source>
        <dbReference type="EMBL" id="CAE0136465.1"/>
    </source>
</evidence>
<reference evidence="1" key="1">
    <citation type="submission" date="2021-01" db="EMBL/GenBank/DDBJ databases">
        <authorList>
            <person name="Corre E."/>
            <person name="Pelletier E."/>
            <person name="Niang G."/>
            <person name="Scheremetjew M."/>
            <person name="Finn R."/>
            <person name="Kale V."/>
            <person name="Holt S."/>
            <person name="Cochrane G."/>
            <person name="Meng A."/>
            <person name="Brown T."/>
            <person name="Cohen L."/>
        </authorList>
    </citation>
    <scope>NUCLEOTIDE SEQUENCE</scope>
    <source>
        <strain evidence="1">CCMP281</strain>
    </source>
</reference>
<proteinExistence type="predicted"/>